<dbReference type="AlphaFoldDB" id="A0A371ESY6"/>
<accession>A0A371ESY6</accession>
<comment type="caution">
    <text evidence="1">The sequence shown here is derived from an EMBL/GenBank/DDBJ whole genome shotgun (WGS) entry which is preliminary data.</text>
</comment>
<dbReference type="PANTHER" id="PTHR34222:SF98">
    <property type="match status" value="1"/>
</dbReference>
<evidence type="ECO:0000313" key="2">
    <source>
        <dbReference type="Proteomes" id="UP000257109"/>
    </source>
</evidence>
<keyword evidence="2" id="KW-1185">Reference proteome</keyword>
<evidence type="ECO:0008006" key="3">
    <source>
        <dbReference type="Google" id="ProtNLM"/>
    </source>
</evidence>
<reference evidence="1" key="1">
    <citation type="submission" date="2018-05" db="EMBL/GenBank/DDBJ databases">
        <title>Draft genome of Mucuna pruriens seed.</title>
        <authorList>
            <person name="Nnadi N.E."/>
            <person name="Vos R."/>
            <person name="Hasami M.H."/>
            <person name="Devisetty U.K."/>
            <person name="Aguiy J.C."/>
        </authorList>
    </citation>
    <scope>NUCLEOTIDE SEQUENCE [LARGE SCALE GENOMIC DNA]</scope>
    <source>
        <strain evidence="1">JCA_2017</strain>
    </source>
</reference>
<dbReference type="PANTHER" id="PTHR34222">
    <property type="entry name" value="GAG_PRE-INTEGRS DOMAIN-CONTAINING PROTEIN"/>
    <property type="match status" value="1"/>
</dbReference>
<sequence length="500" mass="57155">MVEDKVVILGLNELPNLVDSSRFDYHNYLQWAQSIRTSIKERKKLSHIEGGGPPRDDPKQGTLSVTEYYGTLNGSWNKLDYYQGLKMCKVDSIAYTGLVEKGRIFKFLQGLNYEYDPIRVQILGKEKFSSLSEVFSTVQGEDPHKQLKEFHIMCSTIRSHGILEDYIKMKTFPFSLDGVAKEWLYAFDQAGKERKLQLQELKELCLEAYENSKIYKEKVKCFDDNMILRKEFKVGKLHSKWDGPFVISNVYPYGIVEIRYGTTDKIFKVNGHQLKLFHESPIRMEGDMEDLSLSAKVQLLYLELQTSKLVKNLREVAVSTPTILGLSLHILAQFWDLDCVRLGLINLNLIKVRNYYMYSSKLMMAPSRRAVSHLSALSIKENGKSLSAKTSSSERGAFSVQPSELARILYHDRVNINNDNRDKAIDGRNTQAIDSGRGNVESNPTRNSLLLISQLVPGNNAKNLIRFSVFQGASGTRGALGRMEMVEYGRMEWNDMCWEC</sequence>
<dbReference type="EMBL" id="QJKJ01012233">
    <property type="protein sequence ID" value="RDX69167.1"/>
    <property type="molecule type" value="Genomic_DNA"/>
</dbReference>
<dbReference type="Proteomes" id="UP000257109">
    <property type="component" value="Unassembled WGS sequence"/>
</dbReference>
<name>A0A371ESY6_MUCPR</name>
<protein>
    <recommendedName>
        <fullName evidence="3">Retrotransposon gag domain-containing protein</fullName>
    </recommendedName>
</protein>
<feature type="non-terminal residue" evidence="1">
    <location>
        <position position="1"/>
    </location>
</feature>
<evidence type="ECO:0000313" key="1">
    <source>
        <dbReference type="EMBL" id="RDX69167.1"/>
    </source>
</evidence>
<dbReference type="OrthoDB" id="1746033at2759"/>
<proteinExistence type="predicted"/>
<gene>
    <name evidence="1" type="ORF">CR513_51754</name>
</gene>
<organism evidence="1 2">
    <name type="scientific">Mucuna pruriens</name>
    <name type="common">Velvet bean</name>
    <name type="synonym">Dolichos pruriens</name>
    <dbReference type="NCBI Taxonomy" id="157652"/>
    <lineage>
        <taxon>Eukaryota</taxon>
        <taxon>Viridiplantae</taxon>
        <taxon>Streptophyta</taxon>
        <taxon>Embryophyta</taxon>
        <taxon>Tracheophyta</taxon>
        <taxon>Spermatophyta</taxon>
        <taxon>Magnoliopsida</taxon>
        <taxon>eudicotyledons</taxon>
        <taxon>Gunneridae</taxon>
        <taxon>Pentapetalae</taxon>
        <taxon>rosids</taxon>
        <taxon>fabids</taxon>
        <taxon>Fabales</taxon>
        <taxon>Fabaceae</taxon>
        <taxon>Papilionoideae</taxon>
        <taxon>50 kb inversion clade</taxon>
        <taxon>NPAAA clade</taxon>
        <taxon>indigoferoid/millettioid clade</taxon>
        <taxon>Phaseoleae</taxon>
        <taxon>Mucuna</taxon>
    </lineage>
</organism>